<dbReference type="EMBL" id="CP089983">
    <property type="protein sequence ID" value="WXB02634.1"/>
    <property type="molecule type" value="Genomic_DNA"/>
</dbReference>
<dbReference type="Proteomes" id="UP001374803">
    <property type="component" value="Chromosome"/>
</dbReference>
<dbReference type="Pfam" id="PF00355">
    <property type="entry name" value="Rieske"/>
    <property type="match status" value="1"/>
</dbReference>
<keyword evidence="8" id="KW-0411">Iron-sulfur</keyword>
<dbReference type="SUPFAM" id="SSF55424">
    <property type="entry name" value="FAD/NAD-linked reductases, dimerisation (C-terminal) domain"/>
    <property type="match status" value="1"/>
</dbReference>
<protein>
    <submittedName>
        <fullName evidence="10">FAD-dependent oxidoreductase</fullName>
    </submittedName>
</protein>
<evidence type="ECO:0000259" key="9">
    <source>
        <dbReference type="PROSITE" id="PS51296"/>
    </source>
</evidence>
<evidence type="ECO:0000313" key="10">
    <source>
        <dbReference type="EMBL" id="WXB02634.1"/>
    </source>
</evidence>
<dbReference type="InterPro" id="IPR023753">
    <property type="entry name" value="FAD/NAD-binding_dom"/>
</dbReference>
<dbReference type="PANTHER" id="PTHR43557">
    <property type="entry name" value="APOPTOSIS-INDUCING FACTOR 1"/>
    <property type="match status" value="1"/>
</dbReference>
<keyword evidence="5" id="KW-0274">FAD</keyword>
<dbReference type="Pfam" id="PF07992">
    <property type="entry name" value="Pyr_redox_2"/>
    <property type="match status" value="1"/>
</dbReference>
<evidence type="ECO:0000256" key="2">
    <source>
        <dbReference type="ARBA" id="ARBA00022630"/>
    </source>
</evidence>
<evidence type="ECO:0000256" key="8">
    <source>
        <dbReference type="ARBA" id="ARBA00023014"/>
    </source>
</evidence>
<gene>
    <name evidence="10" type="ORF">LVJ94_37675</name>
</gene>
<name>A0ABZ2KVB2_9BACT</name>
<keyword evidence="4" id="KW-0479">Metal-binding</keyword>
<dbReference type="InterPro" id="IPR050446">
    <property type="entry name" value="FAD-oxidoreductase/Apoptosis"/>
</dbReference>
<comment type="cofactor">
    <cofactor evidence="1">
        <name>FAD</name>
        <dbReference type="ChEBI" id="CHEBI:57692"/>
    </cofactor>
</comment>
<keyword evidence="3" id="KW-0001">2Fe-2S</keyword>
<keyword evidence="2" id="KW-0285">Flavoprotein</keyword>
<dbReference type="PROSITE" id="PS51296">
    <property type="entry name" value="RIESKE"/>
    <property type="match status" value="1"/>
</dbReference>
<feature type="domain" description="Rieske" evidence="9">
    <location>
        <begin position="14"/>
        <end position="109"/>
    </location>
</feature>
<dbReference type="Gene3D" id="2.102.10.10">
    <property type="entry name" value="Rieske [2Fe-2S] iron-sulphur domain"/>
    <property type="match status" value="1"/>
</dbReference>
<dbReference type="SUPFAM" id="SSF51905">
    <property type="entry name" value="FAD/NAD(P)-binding domain"/>
    <property type="match status" value="2"/>
</dbReference>
<dbReference type="RefSeq" id="WP_394832262.1">
    <property type="nucleotide sequence ID" value="NZ_CP089929.1"/>
</dbReference>
<dbReference type="InterPro" id="IPR017941">
    <property type="entry name" value="Rieske_2Fe-2S"/>
</dbReference>
<organism evidence="10 11">
    <name type="scientific">Pendulispora rubella</name>
    <dbReference type="NCBI Taxonomy" id="2741070"/>
    <lineage>
        <taxon>Bacteria</taxon>
        <taxon>Pseudomonadati</taxon>
        <taxon>Myxococcota</taxon>
        <taxon>Myxococcia</taxon>
        <taxon>Myxococcales</taxon>
        <taxon>Sorangiineae</taxon>
        <taxon>Pendulisporaceae</taxon>
        <taxon>Pendulispora</taxon>
    </lineage>
</organism>
<evidence type="ECO:0000256" key="7">
    <source>
        <dbReference type="ARBA" id="ARBA00023004"/>
    </source>
</evidence>
<dbReference type="Gene3D" id="3.50.50.60">
    <property type="entry name" value="FAD/NAD(P)-binding domain"/>
    <property type="match status" value="2"/>
</dbReference>
<dbReference type="PANTHER" id="PTHR43557:SF2">
    <property type="entry name" value="RIESKE DOMAIN-CONTAINING PROTEIN-RELATED"/>
    <property type="match status" value="1"/>
</dbReference>
<evidence type="ECO:0000256" key="6">
    <source>
        <dbReference type="ARBA" id="ARBA00023002"/>
    </source>
</evidence>
<dbReference type="InterPro" id="IPR028202">
    <property type="entry name" value="Reductase_C"/>
</dbReference>
<proteinExistence type="predicted"/>
<reference evidence="10" key="1">
    <citation type="submission" date="2021-12" db="EMBL/GenBank/DDBJ databases">
        <title>Discovery of the Pendulisporaceae a myxobacterial family with distinct sporulation behavior and unique specialized metabolism.</title>
        <authorList>
            <person name="Garcia R."/>
            <person name="Popoff A."/>
            <person name="Bader C.D."/>
            <person name="Loehr J."/>
            <person name="Walesch S."/>
            <person name="Walt C."/>
            <person name="Boldt J."/>
            <person name="Bunk B."/>
            <person name="Haeckl F.J.F.P.J."/>
            <person name="Gunesch A.P."/>
            <person name="Birkelbach J."/>
            <person name="Nuebel U."/>
            <person name="Pietschmann T."/>
            <person name="Bach T."/>
            <person name="Mueller R."/>
        </authorList>
    </citation>
    <scope>NUCLEOTIDE SEQUENCE</scope>
    <source>
        <strain evidence="10">MSr11367</strain>
    </source>
</reference>
<evidence type="ECO:0000313" key="11">
    <source>
        <dbReference type="Proteomes" id="UP001374803"/>
    </source>
</evidence>
<dbReference type="InterPro" id="IPR036188">
    <property type="entry name" value="FAD/NAD-bd_sf"/>
</dbReference>
<keyword evidence="11" id="KW-1185">Reference proteome</keyword>
<dbReference type="SUPFAM" id="SSF50022">
    <property type="entry name" value="ISP domain"/>
    <property type="match status" value="1"/>
</dbReference>
<dbReference type="PRINTS" id="PR00368">
    <property type="entry name" value="FADPNR"/>
</dbReference>
<dbReference type="Gene3D" id="3.30.390.30">
    <property type="match status" value="1"/>
</dbReference>
<dbReference type="PRINTS" id="PR00411">
    <property type="entry name" value="PNDRDTASEI"/>
</dbReference>
<keyword evidence="7" id="KW-0408">Iron</keyword>
<evidence type="ECO:0000256" key="3">
    <source>
        <dbReference type="ARBA" id="ARBA00022714"/>
    </source>
</evidence>
<evidence type="ECO:0000256" key="5">
    <source>
        <dbReference type="ARBA" id="ARBA00022827"/>
    </source>
</evidence>
<dbReference type="InterPro" id="IPR036922">
    <property type="entry name" value="Rieske_2Fe-2S_sf"/>
</dbReference>
<keyword evidence="6" id="KW-0560">Oxidoreductase</keyword>
<sequence>MGGGDSKLAGPDLAVGIGIGELADGAMLVGHAHGEAVLVARRGREVFAIGATCTHYGGPLAEGLRVGDTVRCPWHHACFSLRTGEAVRAPALNPVACFDVEQREGKLYVLGKRAPEAKRAPAGAPESVVIVGAGAAGNAAAEMLRREGYSGKVTMVGADPALPCDRPNLSKDYLAGTAPEEWIPLRSPDFYEAQTIDLRLGAQVERIEPEARQVVFADGTRLGYGALLLATGAEPVRLQIPGATLPHVRYLRSLGDCRAIISRCEHAKKAVVVGASFIGLEVAASLRARGLEVAVVAPENKPLERIMGTELGDFLRALHEEHGVVFHLGHTAHRIDEKAVILDDGASLDADLVVVGIGVRPNVELAERAGLMIERGVRVDAYLKTSSPGIWAAGDIARWPDPHTGQNIRIEHWVVAERHGQIAALNMLGRATVCDVVPFFWSQHYDVPIAYVGHAERWDRIDVSGSLAQRDATLAFRAGDKTLAIATLGRDLQSLEAERAIEMGKGTVP</sequence>
<dbReference type="Pfam" id="PF14759">
    <property type="entry name" value="Reductase_C"/>
    <property type="match status" value="1"/>
</dbReference>
<evidence type="ECO:0000256" key="4">
    <source>
        <dbReference type="ARBA" id="ARBA00022723"/>
    </source>
</evidence>
<evidence type="ECO:0000256" key="1">
    <source>
        <dbReference type="ARBA" id="ARBA00001974"/>
    </source>
</evidence>
<dbReference type="InterPro" id="IPR016156">
    <property type="entry name" value="FAD/NAD-linked_Rdtase_dimer_sf"/>
</dbReference>
<accession>A0ABZ2KVB2</accession>